<name>A0A0A9AB60_ARUDO</name>
<protein>
    <submittedName>
        <fullName evidence="1">Uncharacterized protein</fullName>
    </submittedName>
</protein>
<sequence length="31" mass="3644">MLQNLSVILCLYRNQFPNSVNNKQYPNFDIG</sequence>
<evidence type="ECO:0000313" key="1">
    <source>
        <dbReference type="EMBL" id="JAD48326.1"/>
    </source>
</evidence>
<accession>A0A0A9AB60</accession>
<proteinExistence type="predicted"/>
<organism evidence="1">
    <name type="scientific">Arundo donax</name>
    <name type="common">Giant reed</name>
    <name type="synonym">Donax arundinaceus</name>
    <dbReference type="NCBI Taxonomy" id="35708"/>
    <lineage>
        <taxon>Eukaryota</taxon>
        <taxon>Viridiplantae</taxon>
        <taxon>Streptophyta</taxon>
        <taxon>Embryophyta</taxon>
        <taxon>Tracheophyta</taxon>
        <taxon>Spermatophyta</taxon>
        <taxon>Magnoliopsida</taxon>
        <taxon>Liliopsida</taxon>
        <taxon>Poales</taxon>
        <taxon>Poaceae</taxon>
        <taxon>PACMAD clade</taxon>
        <taxon>Arundinoideae</taxon>
        <taxon>Arundineae</taxon>
        <taxon>Arundo</taxon>
    </lineage>
</organism>
<dbReference type="EMBL" id="GBRH01249569">
    <property type="protein sequence ID" value="JAD48326.1"/>
    <property type="molecule type" value="Transcribed_RNA"/>
</dbReference>
<reference evidence="1" key="2">
    <citation type="journal article" date="2015" name="Data Brief">
        <title>Shoot transcriptome of the giant reed, Arundo donax.</title>
        <authorList>
            <person name="Barrero R.A."/>
            <person name="Guerrero F.D."/>
            <person name="Moolhuijzen P."/>
            <person name="Goolsby J.A."/>
            <person name="Tidwell J."/>
            <person name="Bellgard S.E."/>
            <person name="Bellgard M.I."/>
        </authorList>
    </citation>
    <scope>NUCLEOTIDE SEQUENCE</scope>
    <source>
        <tissue evidence="1">Shoot tissue taken approximately 20 cm above the soil surface</tissue>
    </source>
</reference>
<reference evidence="1" key="1">
    <citation type="submission" date="2014-09" db="EMBL/GenBank/DDBJ databases">
        <authorList>
            <person name="Magalhaes I.L.F."/>
            <person name="Oliveira U."/>
            <person name="Santos F.R."/>
            <person name="Vidigal T.H.D.A."/>
            <person name="Brescovit A.D."/>
            <person name="Santos A.J."/>
        </authorList>
    </citation>
    <scope>NUCLEOTIDE SEQUENCE</scope>
    <source>
        <tissue evidence="1">Shoot tissue taken approximately 20 cm above the soil surface</tissue>
    </source>
</reference>
<dbReference type="AlphaFoldDB" id="A0A0A9AB60"/>